<feature type="transmembrane region" description="Helical" evidence="8">
    <location>
        <begin position="98"/>
        <end position="119"/>
    </location>
</feature>
<keyword evidence="3" id="KW-1003">Cell membrane</keyword>
<keyword evidence="5" id="KW-0133">Cell shape</keyword>
<evidence type="ECO:0000313" key="9">
    <source>
        <dbReference type="EMBL" id="RCL43999.1"/>
    </source>
</evidence>
<feature type="transmembrane region" description="Helical" evidence="8">
    <location>
        <begin position="125"/>
        <end position="148"/>
    </location>
</feature>
<evidence type="ECO:0000256" key="5">
    <source>
        <dbReference type="ARBA" id="ARBA00022960"/>
    </source>
</evidence>
<sequence length="158" mass="18536">MTLNNLIKILVSILIGVYLDSRINFYASDYYLSFTLGFLIFCFWAFSLPNNLYALSSFCIGLIIDLILGCPFGLNALLLTISSYLIHSYRYSFRIFSFLQITIFFALLSSFYLGFINLFMNTANFSYLLIMFSFLLNGLTWIFIYLLMNNLKKRFYRQ</sequence>
<evidence type="ECO:0000313" key="10">
    <source>
        <dbReference type="Proteomes" id="UP000252915"/>
    </source>
</evidence>
<dbReference type="PANTHER" id="PTHR37484">
    <property type="entry name" value="ROD SHAPE-DETERMINING PROTEIN MRED"/>
    <property type="match status" value="1"/>
</dbReference>
<dbReference type="GO" id="GO:0008360">
    <property type="term" value="P:regulation of cell shape"/>
    <property type="evidence" value="ECO:0007669"/>
    <property type="project" value="UniProtKB-KW"/>
</dbReference>
<keyword evidence="7 8" id="KW-0472">Membrane</keyword>
<dbReference type="InterPro" id="IPR007227">
    <property type="entry name" value="Cell_shape_determining_MreD"/>
</dbReference>
<proteinExistence type="inferred from homology"/>
<comment type="similarity">
    <text evidence="2">Belongs to the MreD family.</text>
</comment>
<feature type="transmembrane region" description="Helical" evidence="8">
    <location>
        <begin position="53"/>
        <end position="86"/>
    </location>
</feature>
<evidence type="ECO:0000256" key="1">
    <source>
        <dbReference type="ARBA" id="ARBA00004651"/>
    </source>
</evidence>
<dbReference type="InterPro" id="IPR026034">
    <property type="entry name" value="MreD_proteobac"/>
</dbReference>
<name>A0A368C345_9GAMM</name>
<comment type="caution">
    <text evidence="9">The sequence shown here is derived from an EMBL/GenBank/DDBJ whole genome shotgun (WGS) entry which is preliminary data.</text>
</comment>
<evidence type="ECO:0000256" key="2">
    <source>
        <dbReference type="ARBA" id="ARBA00007776"/>
    </source>
</evidence>
<dbReference type="PANTHER" id="PTHR37484:SF1">
    <property type="entry name" value="ROD SHAPE-DETERMINING PROTEIN MRED"/>
    <property type="match status" value="1"/>
</dbReference>
<dbReference type="EMBL" id="QOPI01000019">
    <property type="protein sequence ID" value="RCL43999.1"/>
    <property type="molecule type" value="Genomic_DNA"/>
</dbReference>
<evidence type="ECO:0000256" key="4">
    <source>
        <dbReference type="ARBA" id="ARBA00022692"/>
    </source>
</evidence>
<keyword evidence="6 8" id="KW-1133">Transmembrane helix</keyword>
<dbReference type="GO" id="GO:0005886">
    <property type="term" value="C:plasma membrane"/>
    <property type="evidence" value="ECO:0007669"/>
    <property type="project" value="UniProtKB-SubCell"/>
</dbReference>
<protein>
    <submittedName>
        <fullName evidence="9">Rod shape-determining protein MreD</fullName>
    </submittedName>
</protein>
<comment type="subcellular location">
    <subcellularLocation>
        <location evidence="1">Cell membrane</location>
        <topology evidence="1">Multi-pass membrane protein</topology>
    </subcellularLocation>
</comment>
<evidence type="ECO:0000256" key="8">
    <source>
        <dbReference type="SAM" id="Phobius"/>
    </source>
</evidence>
<dbReference type="AlphaFoldDB" id="A0A368C345"/>
<organism evidence="9 10">
    <name type="scientific">SAR86 cluster bacterium</name>
    <dbReference type="NCBI Taxonomy" id="2030880"/>
    <lineage>
        <taxon>Bacteria</taxon>
        <taxon>Pseudomonadati</taxon>
        <taxon>Pseudomonadota</taxon>
        <taxon>Gammaproteobacteria</taxon>
        <taxon>SAR86 cluster</taxon>
    </lineage>
</organism>
<keyword evidence="4 8" id="KW-0812">Transmembrane</keyword>
<dbReference type="Proteomes" id="UP000252915">
    <property type="component" value="Unassembled WGS sequence"/>
</dbReference>
<dbReference type="Pfam" id="PF04093">
    <property type="entry name" value="MreD"/>
    <property type="match status" value="1"/>
</dbReference>
<feature type="transmembrane region" description="Helical" evidence="8">
    <location>
        <begin position="30"/>
        <end position="47"/>
    </location>
</feature>
<gene>
    <name evidence="9" type="primary">mreD</name>
    <name evidence="9" type="ORF">DBW92_03625</name>
</gene>
<accession>A0A368C345</accession>
<evidence type="ECO:0000256" key="7">
    <source>
        <dbReference type="ARBA" id="ARBA00023136"/>
    </source>
</evidence>
<reference evidence="9 10" key="1">
    <citation type="journal article" date="2018" name="Microbiome">
        <title>Fine metagenomic profile of the Mediterranean stratified and mixed water columns revealed by assembly and recruitment.</title>
        <authorList>
            <person name="Haro-Moreno J.M."/>
            <person name="Lopez-Perez M."/>
            <person name="De La Torre J.R."/>
            <person name="Picazo A."/>
            <person name="Camacho A."/>
            <person name="Rodriguez-Valera F."/>
        </authorList>
    </citation>
    <scope>NUCLEOTIDE SEQUENCE [LARGE SCALE GENOMIC DNA]</scope>
    <source>
        <strain evidence="9">MED-G78</strain>
    </source>
</reference>
<evidence type="ECO:0000256" key="3">
    <source>
        <dbReference type="ARBA" id="ARBA00022475"/>
    </source>
</evidence>
<evidence type="ECO:0000256" key="6">
    <source>
        <dbReference type="ARBA" id="ARBA00022989"/>
    </source>
</evidence>
<dbReference type="NCBIfam" id="TIGR03426">
    <property type="entry name" value="shape_MreD"/>
    <property type="match status" value="1"/>
</dbReference>